<keyword evidence="3" id="KW-1185">Reference proteome</keyword>
<comment type="caution">
    <text evidence="2">The sequence shown here is derived from an EMBL/GenBank/DDBJ whole genome shotgun (WGS) entry which is preliminary data.</text>
</comment>
<dbReference type="Pfam" id="PF04296">
    <property type="entry name" value="YlxR"/>
    <property type="match status" value="1"/>
</dbReference>
<evidence type="ECO:0000313" key="3">
    <source>
        <dbReference type="Proteomes" id="UP000276542"/>
    </source>
</evidence>
<proteinExistence type="predicted"/>
<sequence length="69" mass="7335">MRIVAGTDSEGRPAVVPDLARTAAGRGAHLHPTLACYELAVRRRAFARALKLGQGLDSAPVGDWLAQQQ</sequence>
<name>A0A3A5HA48_9ACTN</name>
<evidence type="ECO:0000259" key="1">
    <source>
        <dbReference type="Pfam" id="PF04296"/>
    </source>
</evidence>
<dbReference type="SUPFAM" id="SSF64376">
    <property type="entry name" value="YlxR-like"/>
    <property type="match status" value="1"/>
</dbReference>
<dbReference type="OrthoDB" id="5244965at2"/>
<protein>
    <submittedName>
        <fullName evidence="2">DUF448 domain-containing protein</fullName>
    </submittedName>
</protein>
<evidence type="ECO:0000313" key="2">
    <source>
        <dbReference type="EMBL" id="RJS44897.1"/>
    </source>
</evidence>
<dbReference type="EMBL" id="QYRP01000002">
    <property type="protein sequence ID" value="RJS44897.1"/>
    <property type="molecule type" value="Genomic_DNA"/>
</dbReference>
<feature type="domain" description="YlxR" evidence="1">
    <location>
        <begin position="1"/>
        <end position="51"/>
    </location>
</feature>
<accession>A0A3A5HA48</accession>
<dbReference type="InterPro" id="IPR007393">
    <property type="entry name" value="YlxR_dom"/>
</dbReference>
<dbReference type="InterPro" id="IPR035931">
    <property type="entry name" value="YlxR-like_sf"/>
</dbReference>
<dbReference type="AlphaFoldDB" id="A0A3A5HA48"/>
<dbReference type="Proteomes" id="UP000276542">
    <property type="component" value="Unassembled WGS sequence"/>
</dbReference>
<dbReference type="Gene3D" id="3.30.1230.10">
    <property type="entry name" value="YlxR-like"/>
    <property type="match status" value="1"/>
</dbReference>
<organism evidence="2 3">
    <name type="scientific">Nocardioides cavernaquae</name>
    <dbReference type="NCBI Taxonomy" id="2321396"/>
    <lineage>
        <taxon>Bacteria</taxon>
        <taxon>Bacillati</taxon>
        <taxon>Actinomycetota</taxon>
        <taxon>Actinomycetes</taxon>
        <taxon>Propionibacteriales</taxon>
        <taxon>Nocardioidaceae</taxon>
        <taxon>Nocardioides</taxon>
    </lineage>
</organism>
<reference evidence="3" key="1">
    <citation type="submission" date="2018-09" db="EMBL/GenBank/DDBJ databases">
        <authorList>
            <person name="Zhu H."/>
        </authorList>
    </citation>
    <scope>NUCLEOTIDE SEQUENCE [LARGE SCALE GENOMIC DNA]</scope>
    <source>
        <strain evidence="3">K1W22B-1</strain>
    </source>
</reference>
<gene>
    <name evidence="2" type="ORF">D4739_00650</name>
</gene>